<feature type="domain" description="Peptidase M24" evidence="1">
    <location>
        <begin position="167"/>
        <end position="381"/>
    </location>
</feature>
<dbReference type="Gene3D" id="3.90.230.10">
    <property type="entry name" value="Creatinase/methionine aminopeptidase superfamily"/>
    <property type="match status" value="1"/>
</dbReference>
<dbReference type="SUPFAM" id="SSF55920">
    <property type="entry name" value="Creatinase/aminopeptidase"/>
    <property type="match status" value="1"/>
</dbReference>
<protein>
    <submittedName>
        <fullName evidence="3">Aminopeptidase</fullName>
    </submittedName>
</protein>
<evidence type="ECO:0000259" key="2">
    <source>
        <dbReference type="Pfam" id="PF01321"/>
    </source>
</evidence>
<dbReference type="SUPFAM" id="SSF53092">
    <property type="entry name" value="Creatinase/prolidase N-terminal domain"/>
    <property type="match status" value="1"/>
</dbReference>
<keyword evidence="3" id="KW-0645">Protease</keyword>
<feature type="domain" description="Creatinase N-terminal" evidence="2">
    <location>
        <begin position="21"/>
        <end position="155"/>
    </location>
</feature>
<keyword evidence="3" id="KW-0031">Aminopeptidase</keyword>
<organism evidence="3 4">
    <name type="scientific">Pusillibacter faecalis</name>
    <dbReference type="NCBI Taxonomy" id="2714358"/>
    <lineage>
        <taxon>Bacteria</taxon>
        <taxon>Bacillati</taxon>
        <taxon>Bacillota</taxon>
        <taxon>Clostridia</taxon>
        <taxon>Eubacteriales</taxon>
        <taxon>Oscillospiraceae</taxon>
        <taxon>Pusillibacter</taxon>
    </lineage>
</organism>
<dbReference type="InterPro" id="IPR036005">
    <property type="entry name" value="Creatinase/aminopeptidase-like"/>
</dbReference>
<accession>A0A810QBR8</accession>
<proteinExistence type="predicted"/>
<dbReference type="PANTHER" id="PTHR46112">
    <property type="entry name" value="AMINOPEPTIDASE"/>
    <property type="match status" value="1"/>
</dbReference>
<dbReference type="InterPro" id="IPR050659">
    <property type="entry name" value="Peptidase_M24B"/>
</dbReference>
<gene>
    <name evidence="3" type="ORF">MM59RIKEN_30390</name>
</gene>
<dbReference type="Gene3D" id="3.40.350.10">
    <property type="entry name" value="Creatinase/prolidase N-terminal domain"/>
    <property type="match status" value="1"/>
</dbReference>
<sequence length="399" mass="44416">MQHIMTDWEQQIDWAKLRKFRVERMVTVMKQKGIRAVLLAKLDTIRYATSFHSVQTWMFHGNRHIAIVTDEGHVSLLAASGDVKRVQNTMPWLTDVEPFPFLMTEGYPVLEKKMKELGITKGKVGIDMMAFDITRKLRLGFPDIDFVEGGCVVEEAQLVKAPEEIMCLRICANAVDVGMTAMLDNIHEGISEMELSRICMDKYMELGADDIPYFPLVVSGEHSWQGYRHPTERRLNVGDMVWMDAGCCIINGYNGDIARTCVCGKATTEQRKLFTAIYDMLWYGIEALQPGASLDAPLKAAYGAADKHGLLDKVYFGILGHGIGTDLHIAPTIGDLAVADGGKVEREVNTLQPGLVIALEPGIYLDGIGGGCCENMTLITENGPEVLTKTRFDERLLLR</sequence>
<dbReference type="InterPro" id="IPR000994">
    <property type="entry name" value="Pept_M24"/>
</dbReference>
<dbReference type="InterPro" id="IPR029149">
    <property type="entry name" value="Creatin/AminoP/Spt16_N"/>
</dbReference>
<keyword evidence="4" id="KW-1185">Reference proteome</keyword>
<dbReference type="PANTHER" id="PTHR46112:SF2">
    <property type="entry name" value="XAA-PRO AMINOPEPTIDASE P-RELATED"/>
    <property type="match status" value="1"/>
</dbReference>
<keyword evidence="3" id="KW-0378">Hydrolase</keyword>
<dbReference type="Pfam" id="PF01321">
    <property type="entry name" value="Creatinase_N"/>
    <property type="match status" value="1"/>
</dbReference>
<dbReference type="EMBL" id="AP023421">
    <property type="protein sequence ID" value="BCK85720.1"/>
    <property type="molecule type" value="Genomic_DNA"/>
</dbReference>
<evidence type="ECO:0000259" key="1">
    <source>
        <dbReference type="Pfam" id="PF00557"/>
    </source>
</evidence>
<geneLocation type="plasmid" evidence="3 4">
    <name>pMM59_01</name>
</geneLocation>
<dbReference type="RefSeq" id="WP_213543750.1">
    <property type="nucleotide sequence ID" value="NZ_AP023421.1"/>
</dbReference>
<evidence type="ECO:0000313" key="4">
    <source>
        <dbReference type="Proteomes" id="UP000679848"/>
    </source>
</evidence>
<dbReference type="AlphaFoldDB" id="A0A810QBR8"/>
<dbReference type="KEGG" id="pfaa:MM59RIKEN_30390"/>
<reference evidence="3" key="1">
    <citation type="submission" date="2020-09" db="EMBL/GenBank/DDBJ databases">
        <title>New species isolated from human feces.</title>
        <authorList>
            <person name="Kitahara M."/>
            <person name="Shigeno Y."/>
            <person name="Shime M."/>
            <person name="Matsumoto Y."/>
            <person name="Nakamura S."/>
            <person name="Motooka D."/>
            <person name="Fukuoka S."/>
            <person name="Nishikawa H."/>
            <person name="Benno Y."/>
        </authorList>
    </citation>
    <scope>NUCLEOTIDE SEQUENCE</scope>
    <source>
        <strain evidence="3">MM59</strain>
        <plasmid evidence="3">pMM59_01</plasmid>
    </source>
</reference>
<evidence type="ECO:0000313" key="3">
    <source>
        <dbReference type="EMBL" id="BCK85720.1"/>
    </source>
</evidence>
<keyword evidence="3" id="KW-0614">Plasmid</keyword>
<dbReference type="GO" id="GO:0004177">
    <property type="term" value="F:aminopeptidase activity"/>
    <property type="evidence" value="ECO:0007669"/>
    <property type="project" value="UniProtKB-KW"/>
</dbReference>
<dbReference type="Pfam" id="PF00557">
    <property type="entry name" value="Peptidase_M24"/>
    <property type="match status" value="1"/>
</dbReference>
<dbReference type="Proteomes" id="UP000679848">
    <property type="component" value="Plasmid pMM59_01"/>
</dbReference>
<name>A0A810QBR8_9FIRM</name>
<dbReference type="InterPro" id="IPR000587">
    <property type="entry name" value="Creatinase_N"/>
</dbReference>